<sequence length="154" mass="17576">MRQAYKNYNLKNLMVKFAFLAVLPIMFAFSCDEDGTPTVNNLINGSWYVAEIVDEDFSQENVDSCPDVEAVFQDGNLTLKIDGKTYNGTYKVKLEGYEFEIPPINSLKGVVVSEDCPINRSFIDKYQTLYKVAIKSNSVELYYGEGKYFILKKK</sequence>
<dbReference type="Proteomes" id="UP001348817">
    <property type="component" value="Chromosome"/>
</dbReference>
<evidence type="ECO:0008006" key="4">
    <source>
        <dbReference type="Google" id="ProtNLM"/>
    </source>
</evidence>
<dbReference type="EMBL" id="AP025314">
    <property type="protein sequence ID" value="BDD09903.1"/>
    <property type="molecule type" value="Genomic_DNA"/>
</dbReference>
<proteinExistence type="predicted"/>
<reference evidence="2 3" key="1">
    <citation type="submission" date="2021-12" db="EMBL/GenBank/DDBJ databases">
        <title>Genome sequencing of bacteria with rrn-lacking chromosome and rrn-plasmid.</title>
        <authorList>
            <person name="Anda M."/>
            <person name="Iwasaki W."/>
        </authorList>
    </citation>
    <scope>NUCLEOTIDE SEQUENCE [LARGE SCALE GENOMIC DNA]</scope>
    <source>
        <strain evidence="2 3">DSM 100852</strain>
    </source>
</reference>
<protein>
    <recommendedName>
        <fullName evidence="4">META domain-containing protein</fullName>
    </recommendedName>
</protein>
<evidence type="ECO:0000313" key="3">
    <source>
        <dbReference type="Proteomes" id="UP001348817"/>
    </source>
</evidence>
<dbReference type="KEGG" id="fax:FUAX_23350"/>
<dbReference type="PROSITE" id="PS51257">
    <property type="entry name" value="PROKAR_LIPOPROTEIN"/>
    <property type="match status" value="1"/>
</dbReference>
<feature type="chain" id="PRO_5043358724" description="META domain-containing protein" evidence="1">
    <location>
        <begin position="31"/>
        <end position="154"/>
    </location>
</feature>
<dbReference type="AlphaFoldDB" id="A0AAU9CPC8"/>
<keyword evidence="1" id="KW-0732">Signal</keyword>
<evidence type="ECO:0000256" key="1">
    <source>
        <dbReference type="SAM" id="SignalP"/>
    </source>
</evidence>
<keyword evidence="3" id="KW-1185">Reference proteome</keyword>
<dbReference type="RefSeq" id="WP_338391487.1">
    <property type="nucleotide sequence ID" value="NZ_AP025314.1"/>
</dbReference>
<gene>
    <name evidence="2" type="ORF">FUAX_23350</name>
</gene>
<evidence type="ECO:0000313" key="2">
    <source>
        <dbReference type="EMBL" id="BDD09903.1"/>
    </source>
</evidence>
<organism evidence="2 3">
    <name type="scientific">Fulvitalea axinellae</name>
    <dbReference type="NCBI Taxonomy" id="1182444"/>
    <lineage>
        <taxon>Bacteria</taxon>
        <taxon>Pseudomonadati</taxon>
        <taxon>Bacteroidota</taxon>
        <taxon>Cytophagia</taxon>
        <taxon>Cytophagales</taxon>
        <taxon>Persicobacteraceae</taxon>
        <taxon>Fulvitalea</taxon>
    </lineage>
</organism>
<accession>A0AAU9CPC8</accession>
<feature type="signal peptide" evidence="1">
    <location>
        <begin position="1"/>
        <end position="30"/>
    </location>
</feature>
<name>A0AAU9CPC8_9BACT</name>